<organism evidence="7 8">
    <name type="scientific">Alosa alosa</name>
    <name type="common">allis shad</name>
    <dbReference type="NCBI Taxonomy" id="278164"/>
    <lineage>
        <taxon>Eukaryota</taxon>
        <taxon>Metazoa</taxon>
        <taxon>Chordata</taxon>
        <taxon>Craniata</taxon>
        <taxon>Vertebrata</taxon>
        <taxon>Euteleostomi</taxon>
        <taxon>Actinopterygii</taxon>
        <taxon>Neopterygii</taxon>
        <taxon>Teleostei</taxon>
        <taxon>Clupei</taxon>
        <taxon>Clupeiformes</taxon>
        <taxon>Clupeoidei</taxon>
        <taxon>Clupeidae</taxon>
        <taxon>Alosa</taxon>
    </lineage>
</organism>
<proteinExistence type="predicted"/>
<dbReference type="Gene3D" id="6.20.50.160">
    <property type="match status" value="1"/>
</dbReference>
<sequence>MRVDLVVVCVAAVALSLPALSTCDPLYVMTAPNLLRVGTPEKVLVEAQDYAGDAFEVTLTVMDFPRKTRVIDTRTVTLNAANNYLALTEITIPDGRDLFGLDTNENMYVYLQATFQDRTLEKIVLLSFQSGYIFVQTDKTIYTPSSTVRYRIFSLSPGLKPVDSGIFVEIMTPDKITISRESLFPNKGIRSGEIKLPDIASFGIWKVVTRFKSTPQKNFTTQFEVKTYALPSYEVTLIPKSPFFYVDDDDLTVDILARYFHGKEVTGTGLVMFGVLTQDNVKKSLPASLRRVEIREGKGEAILTKEQIRDTFTDINQLVGSSLYVKVSVLTETGSEMVEAEKEGIPIVTSPYTINFKATPRYFKPGMPFDISVYVSTPDHLPARDIVIEVITATDGSIQATTRENGLAKVTVNTLDGDNTLSIQVRTKVPGLLESRQAERNMTALVYRTTGGSRNYLHIGVATSELTIGQQIKMSLYVGNSPGMKNNQDFTYLILNKGQLVQAERFKRQGQTLVTLSLPVTKDMVPSFRIVAYYHVGSSEVVSDSVWVDVKDTCMGTLRVELTDPQKENWPHKPFSLTITGDPGARVGLVAVDKESSNPQQQAQTHPDQDLGCG</sequence>
<comment type="caution">
    <text evidence="7">The sequence shown here is derived from an EMBL/GenBank/DDBJ whole genome shotgun (WGS) entry which is preliminary data.</text>
</comment>
<protein>
    <recommendedName>
        <fullName evidence="6">Alpha-2-macroglobulin bait region domain-containing protein</fullName>
    </recommendedName>
</protein>
<evidence type="ECO:0000259" key="6">
    <source>
        <dbReference type="SMART" id="SM01359"/>
    </source>
</evidence>
<dbReference type="GO" id="GO:0004866">
    <property type="term" value="F:endopeptidase inhibitor activity"/>
    <property type="evidence" value="ECO:0007669"/>
    <property type="project" value="InterPro"/>
</dbReference>
<evidence type="ECO:0000313" key="7">
    <source>
        <dbReference type="EMBL" id="KAG5278138.1"/>
    </source>
</evidence>
<evidence type="ECO:0000256" key="3">
    <source>
        <dbReference type="ARBA" id="ARBA00023157"/>
    </source>
</evidence>
<keyword evidence="3" id="KW-1015">Disulfide bond</keyword>
<dbReference type="AlphaFoldDB" id="A0AAV6GSP1"/>
<evidence type="ECO:0000256" key="5">
    <source>
        <dbReference type="SAM" id="SignalP"/>
    </source>
</evidence>
<dbReference type="EMBL" id="JADWDJ010000007">
    <property type="protein sequence ID" value="KAG5278138.1"/>
    <property type="molecule type" value="Genomic_DNA"/>
</dbReference>
<dbReference type="Pfam" id="PF17790">
    <property type="entry name" value="MG1"/>
    <property type="match status" value="1"/>
</dbReference>
<evidence type="ECO:0000313" key="8">
    <source>
        <dbReference type="Proteomes" id="UP000823561"/>
    </source>
</evidence>
<keyword evidence="5" id="KW-0732">Signal</keyword>
<dbReference type="Pfam" id="PF17789">
    <property type="entry name" value="MG4"/>
    <property type="match status" value="1"/>
</dbReference>
<evidence type="ECO:0000256" key="1">
    <source>
        <dbReference type="ARBA" id="ARBA00004613"/>
    </source>
</evidence>
<dbReference type="InterPro" id="IPR041555">
    <property type="entry name" value="MG3"/>
</dbReference>
<feature type="compositionally biased region" description="Polar residues" evidence="4">
    <location>
        <begin position="597"/>
        <end position="606"/>
    </location>
</feature>
<dbReference type="InterPro" id="IPR050473">
    <property type="entry name" value="A2M/Complement_sys"/>
</dbReference>
<dbReference type="InterPro" id="IPR002890">
    <property type="entry name" value="MG2"/>
</dbReference>
<keyword evidence="8" id="KW-1185">Reference proteome</keyword>
<dbReference type="Pfam" id="PF01835">
    <property type="entry name" value="MG2"/>
    <property type="match status" value="1"/>
</dbReference>
<evidence type="ECO:0000256" key="4">
    <source>
        <dbReference type="SAM" id="MobiDB-lite"/>
    </source>
</evidence>
<dbReference type="Gene3D" id="2.60.40.1930">
    <property type="match status" value="3"/>
</dbReference>
<dbReference type="PANTHER" id="PTHR11412:SF81">
    <property type="entry name" value="COMPLEMENT C3"/>
    <property type="match status" value="1"/>
</dbReference>
<dbReference type="FunFam" id="2.60.40.1930:FF:000006">
    <property type="entry name" value="Complement C3"/>
    <property type="match status" value="1"/>
</dbReference>
<reference evidence="7" key="1">
    <citation type="submission" date="2020-10" db="EMBL/GenBank/DDBJ databases">
        <title>Chromosome-scale genome assembly of the Allis shad, Alosa alosa.</title>
        <authorList>
            <person name="Margot Z."/>
            <person name="Christophe K."/>
            <person name="Cabau C."/>
            <person name="Louis A."/>
            <person name="Berthelot C."/>
            <person name="Parey E."/>
            <person name="Roest Crollius H."/>
            <person name="Montfort J."/>
            <person name="Robinson-Rechavi M."/>
            <person name="Bucao C."/>
            <person name="Bouchez O."/>
            <person name="Gislard M."/>
            <person name="Lluch J."/>
            <person name="Milhes M."/>
            <person name="Lampietro C."/>
            <person name="Lopez Roques C."/>
            <person name="Donnadieu C."/>
            <person name="Braasch I."/>
            <person name="Desvignes T."/>
            <person name="Postlethwait J."/>
            <person name="Bobe J."/>
            <person name="Guiguen Y."/>
        </authorList>
    </citation>
    <scope>NUCLEOTIDE SEQUENCE</scope>
    <source>
        <strain evidence="7">M-15738</strain>
        <tissue evidence="7">Blood</tissue>
    </source>
</reference>
<dbReference type="SMART" id="SM01359">
    <property type="entry name" value="A2M_N_2"/>
    <property type="match status" value="1"/>
</dbReference>
<dbReference type="Gene3D" id="2.60.40.10">
    <property type="entry name" value="Immunoglobulins"/>
    <property type="match status" value="1"/>
</dbReference>
<name>A0AAV6GSP1_9TELE</name>
<dbReference type="FunFam" id="2.60.40.1940:FF:000001">
    <property type="entry name" value="Complement component C3"/>
    <property type="match status" value="1"/>
</dbReference>
<dbReference type="InterPro" id="IPR041425">
    <property type="entry name" value="C3/4/5_MG1"/>
</dbReference>
<gene>
    <name evidence="7" type="ORF">AALO_G00095610</name>
</gene>
<dbReference type="FunFam" id="2.60.40.1930:FF:000008">
    <property type="entry name" value="Complement C3"/>
    <property type="match status" value="1"/>
</dbReference>
<feature type="signal peptide" evidence="5">
    <location>
        <begin position="1"/>
        <end position="23"/>
    </location>
</feature>
<dbReference type="PANTHER" id="PTHR11412">
    <property type="entry name" value="MACROGLOBULIN / COMPLEMENT"/>
    <property type="match status" value="1"/>
</dbReference>
<dbReference type="InterPro" id="IPR040839">
    <property type="entry name" value="MG4"/>
</dbReference>
<dbReference type="GO" id="GO:0005576">
    <property type="term" value="C:extracellular region"/>
    <property type="evidence" value="ECO:0007669"/>
    <property type="project" value="UniProtKB-SubCell"/>
</dbReference>
<keyword evidence="2" id="KW-0964">Secreted</keyword>
<evidence type="ECO:0000256" key="2">
    <source>
        <dbReference type="ARBA" id="ARBA00022525"/>
    </source>
</evidence>
<accession>A0AAV6GSP1</accession>
<feature type="region of interest" description="Disordered" evidence="4">
    <location>
        <begin position="593"/>
        <end position="614"/>
    </location>
</feature>
<dbReference type="Pfam" id="PF07703">
    <property type="entry name" value="A2M_BRD"/>
    <property type="match status" value="1"/>
</dbReference>
<feature type="chain" id="PRO_5043843097" description="Alpha-2-macroglobulin bait region domain-containing protein" evidence="5">
    <location>
        <begin position="24"/>
        <end position="614"/>
    </location>
</feature>
<dbReference type="Pfam" id="PF17791">
    <property type="entry name" value="MG3"/>
    <property type="match status" value="1"/>
</dbReference>
<dbReference type="InterPro" id="IPR013783">
    <property type="entry name" value="Ig-like_fold"/>
</dbReference>
<dbReference type="InterPro" id="IPR011625">
    <property type="entry name" value="A2M_N_BRD"/>
</dbReference>
<dbReference type="Proteomes" id="UP000823561">
    <property type="component" value="Chromosome 7"/>
</dbReference>
<dbReference type="Gene3D" id="2.60.40.1940">
    <property type="match status" value="1"/>
</dbReference>
<feature type="domain" description="Alpha-2-macroglobulin bait region" evidence="6">
    <location>
        <begin position="457"/>
        <end position="593"/>
    </location>
</feature>
<comment type="subcellular location">
    <subcellularLocation>
        <location evidence="1">Secreted</location>
    </subcellularLocation>
</comment>